<sequence length="619" mass="68968">MLAQHPHDITLPTFRTKEVKVSVTEKQEPRTIAQTWLDKFSAVLSSGDASGIANLVHPDSWWRDYLTLTWDLRTIRSGSKITEFLAQNIQATGLTNLRLEDEGKAYAPRFQYPLEGLEWCESMFHFETKSGRGKGFIRLAQGDDGAWKAHFISTSLQELKDHEEIAGHKRPHGGNNSLDGGVIKGNWQDRRDRKKEFLDEEPDVFIVGAGQCGLNMAARLQALDMSALIIDKNPRVGDNWRFRYRTLVTHDPVQYTHMSFMPFPSNWPLFTPKDKLGDWFELYASAMELNIWLSTTIKSASYSDTDKKWTVVVTRGDGTSRILHPKDVVFCTGHAGEPKVPTFPGQEKFKGTVYHGSQHKDATLNAGDLTGKKVLVVGTGNSGHDISQNYYEAGAETVTMLQRRGTYVIQANKGLFMMHEGVYDEMGPPTEDADVYGMSLPIPVQFALNVGSTERIAAAEKENLDGLRKAGFNVDFGHDGSGIFRKYITRGGGYYIDVGASQLIIDGKIKVEQSPDGIKGFEEDGLVLADGRKLKADIVVLATGFDNMRTSVEKALGKAEADRCKDVWDLDEEGEVNAMWRPSGHPGLWFFGGSLALCRIYSRFVALQIKAKDLGLNKM</sequence>
<name>A0A6A6S6T5_9PLEO</name>
<evidence type="ECO:0000313" key="4">
    <source>
        <dbReference type="EMBL" id="KAF2642957.1"/>
    </source>
</evidence>
<dbReference type="InterPro" id="IPR036188">
    <property type="entry name" value="FAD/NAD-bd_sf"/>
</dbReference>
<dbReference type="OrthoDB" id="74360at2759"/>
<evidence type="ECO:0000256" key="3">
    <source>
        <dbReference type="ARBA" id="ARBA00023002"/>
    </source>
</evidence>
<accession>A0A6A6S6T5</accession>
<keyword evidence="2" id="KW-0274">FAD</keyword>
<protein>
    <submittedName>
        <fullName evidence="4">Putative flavin-containing monooxygenase YUCCA3</fullName>
    </submittedName>
</protein>
<proteinExistence type="predicted"/>
<evidence type="ECO:0000256" key="2">
    <source>
        <dbReference type="ARBA" id="ARBA00022827"/>
    </source>
</evidence>
<evidence type="ECO:0000313" key="5">
    <source>
        <dbReference type="Proteomes" id="UP000799753"/>
    </source>
</evidence>
<dbReference type="GO" id="GO:0050661">
    <property type="term" value="F:NADP binding"/>
    <property type="evidence" value="ECO:0007669"/>
    <property type="project" value="InterPro"/>
</dbReference>
<dbReference type="PANTHER" id="PTHR43539:SF24">
    <property type="entry name" value="FAD_NAD(P)-BINDING DOMAIN-CONTAINING PROTEIN-RELATED"/>
    <property type="match status" value="1"/>
</dbReference>
<gene>
    <name evidence="4" type="ORF">P280DRAFT_446109</name>
</gene>
<keyword evidence="5" id="KW-1185">Reference proteome</keyword>
<dbReference type="PRINTS" id="PR00411">
    <property type="entry name" value="PNDRDTASEI"/>
</dbReference>
<dbReference type="AlphaFoldDB" id="A0A6A6S6T5"/>
<dbReference type="Proteomes" id="UP000799753">
    <property type="component" value="Unassembled WGS sequence"/>
</dbReference>
<keyword evidence="3" id="KW-0560">Oxidoreductase</keyword>
<dbReference type="GO" id="GO:0004499">
    <property type="term" value="F:N,N-dimethylaniline monooxygenase activity"/>
    <property type="evidence" value="ECO:0007669"/>
    <property type="project" value="InterPro"/>
</dbReference>
<evidence type="ECO:0000256" key="1">
    <source>
        <dbReference type="ARBA" id="ARBA00022630"/>
    </source>
</evidence>
<dbReference type="Pfam" id="PF00743">
    <property type="entry name" value="FMO-like"/>
    <property type="match status" value="1"/>
</dbReference>
<dbReference type="InterPro" id="IPR020946">
    <property type="entry name" value="Flavin_mOase-like"/>
</dbReference>
<dbReference type="PANTHER" id="PTHR43539">
    <property type="entry name" value="FLAVIN-BINDING MONOOXYGENASE-LIKE PROTEIN (AFU_ORTHOLOGUE AFUA_4G09220)"/>
    <property type="match status" value="1"/>
</dbReference>
<dbReference type="SUPFAM" id="SSF51905">
    <property type="entry name" value="FAD/NAD(P)-binding domain"/>
    <property type="match status" value="2"/>
</dbReference>
<dbReference type="Gene3D" id="3.50.50.60">
    <property type="entry name" value="FAD/NAD(P)-binding domain"/>
    <property type="match status" value="1"/>
</dbReference>
<keyword evidence="4" id="KW-0503">Monooxygenase</keyword>
<dbReference type="GO" id="GO:0050660">
    <property type="term" value="F:flavin adenine dinucleotide binding"/>
    <property type="evidence" value="ECO:0007669"/>
    <property type="project" value="InterPro"/>
</dbReference>
<reference evidence="4" key="1">
    <citation type="journal article" date="2020" name="Stud. Mycol.">
        <title>101 Dothideomycetes genomes: a test case for predicting lifestyles and emergence of pathogens.</title>
        <authorList>
            <person name="Haridas S."/>
            <person name="Albert R."/>
            <person name="Binder M."/>
            <person name="Bloem J."/>
            <person name="Labutti K."/>
            <person name="Salamov A."/>
            <person name="Andreopoulos B."/>
            <person name="Baker S."/>
            <person name="Barry K."/>
            <person name="Bills G."/>
            <person name="Bluhm B."/>
            <person name="Cannon C."/>
            <person name="Castanera R."/>
            <person name="Culley D."/>
            <person name="Daum C."/>
            <person name="Ezra D."/>
            <person name="Gonzalez J."/>
            <person name="Henrissat B."/>
            <person name="Kuo A."/>
            <person name="Liang C."/>
            <person name="Lipzen A."/>
            <person name="Lutzoni F."/>
            <person name="Magnuson J."/>
            <person name="Mondo S."/>
            <person name="Nolan M."/>
            <person name="Ohm R."/>
            <person name="Pangilinan J."/>
            <person name="Park H.-J."/>
            <person name="Ramirez L."/>
            <person name="Alfaro M."/>
            <person name="Sun H."/>
            <person name="Tritt A."/>
            <person name="Yoshinaga Y."/>
            <person name="Zwiers L.-H."/>
            <person name="Turgeon B."/>
            <person name="Goodwin S."/>
            <person name="Spatafora J."/>
            <person name="Crous P."/>
            <person name="Grigoriev I."/>
        </authorList>
    </citation>
    <scope>NUCLEOTIDE SEQUENCE</scope>
    <source>
        <strain evidence="4">CBS 473.64</strain>
    </source>
</reference>
<dbReference type="EMBL" id="MU006780">
    <property type="protein sequence ID" value="KAF2642957.1"/>
    <property type="molecule type" value="Genomic_DNA"/>
</dbReference>
<organism evidence="4 5">
    <name type="scientific">Massarina eburnea CBS 473.64</name>
    <dbReference type="NCBI Taxonomy" id="1395130"/>
    <lineage>
        <taxon>Eukaryota</taxon>
        <taxon>Fungi</taxon>
        <taxon>Dikarya</taxon>
        <taxon>Ascomycota</taxon>
        <taxon>Pezizomycotina</taxon>
        <taxon>Dothideomycetes</taxon>
        <taxon>Pleosporomycetidae</taxon>
        <taxon>Pleosporales</taxon>
        <taxon>Massarineae</taxon>
        <taxon>Massarinaceae</taxon>
        <taxon>Massarina</taxon>
    </lineage>
</organism>
<dbReference type="InterPro" id="IPR050982">
    <property type="entry name" value="Auxin_biosynth/cation_transpt"/>
</dbReference>
<keyword evidence="1" id="KW-0285">Flavoprotein</keyword>